<feature type="compositionally biased region" description="Basic and acidic residues" evidence="1">
    <location>
        <begin position="147"/>
        <end position="157"/>
    </location>
</feature>
<dbReference type="EMBL" id="JAJKFW010000061">
    <property type="protein sequence ID" value="MCC9644878.1"/>
    <property type="molecule type" value="Genomic_DNA"/>
</dbReference>
<comment type="caution">
    <text evidence="4">The sequence shown here is derived from an EMBL/GenBank/DDBJ whole genome shotgun (WGS) entry which is preliminary data.</text>
</comment>
<reference evidence="4" key="1">
    <citation type="submission" date="2021-11" db="EMBL/GenBank/DDBJ databases">
        <title>Genome sequence.</title>
        <authorList>
            <person name="Sun Q."/>
        </authorList>
    </citation>
    <scope>NUCLEOTIDE SEQUENCE</scope>
    <source>
        <strain evidence="4">JC740</strain>
    </source>
</reference>
<feature type="region of interest" description="Disordered" evidence="1">
    <location>
        <begin position="276"/>
        <end position="298"/>
    </location>
</feature>
<feature type="compositionally biased region" description="Low complexity" evidence="1">
    <location>
        <begin position="1325"/>
        <end position="1335"/>
    </location>
</feature>
<feature type="compositionally biased region" description="Low complexity" evidence="1">
    <location>
        <begin position="460"/>
        <end position="469"/>
    </location>
</feature>
<evidence type="ECO:0000313" key="4">
    <source>
        <dbReference type="EMBL" id="MCC9644878.1"/>
    </source>
</evidence>
<evidence type="ECO:0000313" key="5">
    <source>
        <dbReference type="Proteomes" id="UP001430306"/>
    </source>
</evidence>
<feature type="transmembrane region" description="Helical" evidence="2">
    <location>
        <begin position="1198"/>
        <end position="1222"/>
    </location>
</feature>
<proteinExistence type="predicted"/>
<organism evidence="4 5">
    <name type="scientific">Rhodopirellula halodulae</name>
    <dbReference type="NCBI Taxonomy" id="2894198"/>
    <lineage>
        <taxon>Bacteria</taxon>
        <taxon>Pseudomonadati</taxon>
        <taxon>Planctomycetota</taxon>
        <taxon>Planctomycetia</taxon>
        <taxon>Pirellulales</taxon>
        <taxon>Pirellulaceae</taxon>
        <taxon>Rhodopirellula</taxon>
    </lineage>
</organism>
<keyword evidence="2" id="KW-0812">Transmembrane</keyword>
<feature type="chain" id="PRO_5047213718" description="Transmembrane protein" evidence="3">
    <location>
        <begin position="26"/>
        <end position="1380"/>
    </location>
</feature>
<feature type="region of interest" description="Disordered" evidence="1">
    <location>
        <begin position="456"/>
        <end position="480"/>
    </location>
</feature>
<dbReference type="Proteomes" id="UP001430306">
    <property type="component" value="Unassembled WGS sequence"/>
</dbReference>
<keyword evidence="2" id="KW-0472">Membrane</keyword>
<feature type="transmembrane region" description="Helical" evidence="2">
    <location>
        <begin position="1257"/>
        <end position="1279"/>
    </location>
</feature>
<feature type="compositionally biased region" description="Low complexity" evidence="1">
    <location>
        <begin position="876"/>
        <end position="890"/>
    </location>
</feature>
<feature type="region of interest" description="Disordered" evidence="1">
    <location>
        <begin position="1290"/>
        <end position="1380"/>
    </location>
</feature>
<keyword evidence="2" id="KW-1133">Transmembrane helix</keyword>
<protein>
    <recommendedName>
        <fullName evidence="6">Transmembrane protein</fullName>
    </recommendedName>
</protein>
<feature type="transmembrane region" description="Helical" evidence="2">
    <location>
        <begin position="1234"/>
        <end position="1251"/>
    </location>
</feature>
<keyword evidence="5" id="KW-1185">Reference proteome</keyword>
<evidence type="ECO:0008006" key="6">
    <source>
        <dbReference type="Google" id="ProtNLM"/>
    </source>
</evidence>
<evidence type="ECO:0000256" key="2">
    <source>
        <dbReference type="SAM" id="Phobius"/>
    </source>
</evidence>
<name>A0ABS8NPX0_9BACT</name>
<feature type="compositionally biased region" description="Low complexity" evidence="1">
    <location>
        <begin position="201"/>
        <end position="215"/>
    </location>
</feature>
<feature type="region of interest" description="Disordered" evidence="1">
    <location>
        <begin position="195"/>
        <end position="218"/>
    </location>
</feature>
<feature type="compositionally biased region" description="Polar residues" evidence="1">
    <location>
        <begin position="470"/>
        <end position="480"/>
    </location>
</feature>
<sequence length="1380" mass="149869">MAPWLIAWGPMCLALTLLASVAAYAQPPGTTPTPEIIRGEASGIAPDAFLFLDESGTPVVMPRMSFEEIDRLRRLEQGIQVQDRRATLQRIDLTGGVEKQRAELELECHFVIDPRTPREGTSSPIVLDLGLHGFHLLEPAIVEAVTDDPREDSTQEKSDDETDASAKSLQSESDRLNEQLARAFVRVSANKLSTRDESLDSSAASSTSSNTNGSTRNGGLGYELVLPAESAASDAPIDCVCRMRMSTRVRRLGPRTSFLPLSLPDVPTRLEVAIVPPTVNDSGSGDSGSGGSDAPRPLISAEVVGNGREVLRQLSNRPTPNEGKPAEIASSRFEIDSQGGEFAFKWQWLPSATQAARLLETESEAIVRWESPADPPTMQVQLVVRNLRGQLDQFAVELPERAVLLGSPEVAIDEVSRENTLAPEPSASEDATTAAFESGEAIDVADSGWTMKLLSEAENEASNSTESSSQRIQFSTDRTDAMTSTSRVEVRLQLRLPVPEASATSPWAMNLPRVPDAIGHRGTVTVVTAEDHRLRWRPRLGVEAIASDAATVNVGERTQSFRFLRDSFQLPVWLSGKQRQQRLSVAIDLAVSDRLARSVMTVQSSGSGIDPQDMQLDLTGWQLTHLTADDDEEELDISISDGLVQWQADASDGKWPREYVITTEKILQEPGVEPSITEDSQSLALTLPRLQTNESSSAITEAIIKVADAKRLQWTVDLSQSDNLQRTGNETQNQFRLLSVDGPWTVVGNFSQQPLKLSLSGGTSMGTQGNQWITHSSWNLASTIDLEGILSFVVPTSASNGAQWSAVVNGVPAMVRRRDTDQANEDWSTFEIVTPRLSTGDHEVELTSRLPLQNWLPTSTSDTANQLVNRNSETDPNSPAAASASDESPTSPLPADQHSSHLAWMGIPQPIADQIALESDYRLSIPQNITGGKGKSWSISISDGRQLPEAQKLNPNANGRLAANLNEWSFTSIPDAPFSLEFAEETVETTAVRVSRALIRSLVGQRTRHEQLIAVIEDGQQIGIGLSSQLKTIRIETRLNGNLVPTSRTRGGLKVDIPSRSAALASSTNTSATPNPGSTRSLLDVRIWTETETSPWWTTIQPLMRLPVGSAQIDWQLSVPTDSHLFWASSSAGRMMQWQRDQLRLSREPILDDSELVEWVTTPFESNQTTLALLKEASSNASFTVPSNQYLFYSSDPYAFSALTISRTMMWLAVGSISLLLAASTQLFPRSRHPFAIILLAVVLAGVLVAAPDGVIVTAQLIMISLVLVIVFYAISALISPTTSDRVLQSSNASRGSAQLPPYGSTRANRRNQGSSPGSRSAAKGSQSRPTSTGSTRRRQRSGVSIDEDMESPDLIPVDDLREDYDEEGATASHSPGSSS</sequence>
<evidence type="ECO:0000256" key="3">
    <source>
        <dbReference type="SAM" id="SignalP"/>
    </source>
</evidence>
<keyword evidence="3" id="KW-0732">Signal</keyword>
<feature type="region of interest" description="Disordered" evidence="1">
    <location>
        <begin position="145"/>
        <end position="173"/>
    </location>
</feature>
<feature type="region of interest" description="Disordered" evidence="1">
    <location>
        <begin position="868"/>
        <end position="898"/>
    </location>
</feature>
<accession>A0ABS8NPX0</accession>
<evidence type="ECO:0000256" key="1">
    <source>
        <dbReference type="SAM" id="MobiDB-lite"/>
    </source>
</evidence>
<dbReference type="RefSeq" id="WP_230276550.1">
    <property type="nucleotide sequence ID" value="NZ_JAJKFW010000061.1"/>
</dbReference>
<gene>
    <name evidence="4" type="ORF">LOC71_21590</name>
</gene>
<feature type="signal peptide" evidence="3">
    <location>
        <begin position="1"/>
        <end position="25"/>
    </location>
</feature>